<name>A0ABY8CAC3_9GAMM</name>
<dbReference type="InterPro" id="IPR029063">
    <property type="entry name" value="SAM-dependent_MTases_sf"/>
</dbReference>
<dbReference type="InterPro" id="IPR019410">
    <property type="entry name" value="Methyltransf_16"/>
</dbReference>
<keyword evidence="1" id="KW-0808">Transferase</keyword>
<proteinExistence type="predicted"/>
<dbReference type="PANTHER" id="PTHR14614">
    <property type="entry name" value="HEPATOCELLULAR CARCINOMA-ASSOCIATED ANTIGEN"/>
    <property type="match status" value="1"/>
</dbReference>
<dbReference type="Pfam" id="PF10294">
    <property type="entry name" value="Methyltransf_16"/>
    <property type="match status" value="1"/>
</dbReference>
<evidence type="ECO:0000313" key="1">
    <source>
        <dbReference type="EMBL" id="WEJ61635.1"/>
    </source>
</evidence>
<reference evidence="1 2" key="1">
    <citation type="submission" date="2022-06" db="EMBL/GenBank/DDBJ databases">
        <title>Thiomicrohabdus sp. nov, an obligately chemolithoautotrophic, sulfur-oxidizing bacterium isolated from beach of Guanyin Mountain. Amoy.</title>
        <authorList>
            <person name="Zhu H."/>
        </authorList>
    </citation>
    <scope>NUCLEOTIDE SEQUENCE [LARGE SCALE GENOMIC DNA]</scope>
    <source>
        <strain evidence="1 2">XGS-01</strain>
    </source>
</reference>
<dbReference type="EMBL" id="CP102381">
    <property type="protein sequence ID" value="WEJ61635.1"/>
    <property type="molecule type" value="Genomic_DNA"/>
</dbReference>
<evidence type="ECO:0000313" key="2">
    <source>
        <dbReference type="Proteomes" id="UP001222275"/>
    </source>
</evidence>
<sequence>MSTVRIRYQTIEFEDVDIHLRCLRDKQQFSDPLGEADTLGISSAQWSLFGVVWESSQILANKMQDFDIKGKRILELGCGLGLSSILLNSRKADITATDYHPEAGKFLAKNVTLNNGDDIPFLRADWKDDNLGLGKFDLIIGSDLLYEQDHIELLSDFIDSHANSECEVIIVDPGRSNHSRFSKKMVQLGYTHKQYKPKERDTNAAPFKGLVLSYQRG</sequence>
<dbReference type="Proteomes" id="UP001222275">
    <property type="component" value="Chromosome"/>
</dbReference>
<dbReference type="RefSeq" id="WP_275593893.1">
    <property type="nucleotide sequence ID" value="NZ_CP102381.1"/>
</dbReference>
<organism evidence="1 2">
    <name type="scientific">Thiomicrorhabdus lithotrophica</name>
    <dbReference type="NCBI Taxonomy" id="2949997"/>
    <lineage>
        <taxon>Bacteria</taxon>
        <taxon>Pseudomonadati</taxon>
        <taxon>Pseudomonadota</taxon>
        <taxon>Gammaproteobacteria</taxon>
        <taxon>Thiotrichales</taxon>
        <taxon>Piscirickettsiaceae</taxon>
        <taxon>Thiomicrorhabdus</taxon>
    </lineage>
</organism>
<dbReference type="Gene3D" id="3.40.50.150">
    <property type="entry name" value="Vaccinia Virus protein VP39"/>
    <property type="match status" value="1"/>
</dbReference>
<gene>
    <name evidence="1" type="ORF">NR989_06355</name>
</gene>
<dbReference type="SUPFAM" id="SSF53335">
    <property type="entry name" value="S-adenosyl-L-methionine-dependent methyltransferases"/>
    <property type="match status" value="1"/>
</dbReference>
<dbReference type="GO" id="GO:0008168">
    <property type="term" value="F:methyltransferase activity"/>
    <property type="evidence" value="ECO:0007669"/>
    <property type="project" value="UniProtKB-KW"/>
</dbReference>
<keyword evidence="1" id="KW-0489">Methyltransferase</keyword>
<protein>
    <submittedName>
        <fullName evidence="1">Methyltransferase domain-containing protein</fullName>
    </submittedName>
</protein>
<dbReference type="CDD" id="cd02440">
    <property type="entry name" value="AdoMet_MTases"/>
    <property type="match status" value="1"/>
</dbReference>
<accession>A0ABY8CAC3</accession>
<keyword evidence="2" id="KW-1185">Reference proteome</keyword>
<dbReference type="GO" id="GO:0032259">
    <property type="term" value="P:methylation"/>
    <property type="evidence" value="ECO:0007669"/>
    <property type="project" value="UniProtKB-KW"/>
</dbReference>